<dbReference type="InterPro" id="IPR010982">
    <property type="entry name" value="Lambda_DNA-bd_dom_sf"/>
</dbReference>
<dbReference type="Pfam" id="PF13560">
    <property type="entry name" value="HTH_31"/>
    <property type="match status" value="1"/>
</dbReference>
<keyword evidence="1" id="KW-0238">DNA-binding</keyword>
<evidence type="ECO:0000313" key="3">
    <source>
        <dbReference type="EMBL" id="MFC6354731.1"/>
    </source>
</evidence>
<protein>
    <submittedName>
        <fullName evidence="3">Helix-turn-helix domain-containing protein</fullName>
    </submittedName>
</protein>
<reference evidence="4" key="1">
    <citation type="journal article" date="2019" name="Int. J. Syst. Evol. Microbiol.">
        <title>The Global Catalogue of Microorganisms (GCM) 10K type strain sequencing project: providing services to taxonomists for standard genome sequencing and annotation.</title>
        <authorList>
            <consortium name="The Broad Institute Genomics Platform"/>
            <consortium name="The Broad Institute Genome Sequencing Center for Infectious Disease"/>
            <person name="Wu L."/>
            <person name="Ma J."/>
        </authorList>
    </citation>
    <scope>NUCLEOTIDE SEQUENCE [LARGE SCALE GENOMIC DNA]</scope>
    <source>
        <strain evidence="4">CCUG 43304</strain>
    </source>
</reference>
<accession>A0ABW1V9U2</accession>
<dbReference type="SUPFAM" id="SSF47413">
    <property type="entry name" value="lambda repressor-like DNA-binding domains"/>
    <property type="match status" value="1"/>
</dbReference>
<sequence length="480" mass="53244">MNQRGSDLETLGHRIRHFRSERGLTLDQLGERAGIAGSQLSLIENGRREARVGTLQALAAALEVELVELLSGQAPNLRSALEIELARAQRSPLYAALGLPVLKPTRGMPTESLESLVGLHRELARRASEAIATPEEARRANTELRERMRERNNYMPDIEALAEERVRASGHTSGALTHREVSIMAEQLGFDLIYVNDLPHSTRSVTDLANGRIYLPPASIPGGHGLRSMALQAMAHRLLGHQRPASYAEFLWQRLEINYYAACCLMPREASVSFLSTAKKEKRLAIEDFRDAFGVTHEAAALRFTNLGTSHLDMTLHFLRVNGDGALQKGYENDDLPLPTDVTGSIEGQYVCKQWSARNAFTHTNRTTEFYQYTDTPAGTYWCATQTGSTDAGEFSISVGVPFAQAKWFRGRETTNRAESRCPDESCCRRAPSELATRWAGQAWPSARLHSHVLSPLPSGTFPGVDDSEVYEFLEAHQSE</sequence>
<gene>
    <name evidence="3" type="ORF">ACFQB0_01210</name>
</gene>
<dbReference type="InterPro" id="IPR050807">
    <property type="entry name" value="TransReg_Diox_bact_type"/>
</dbReference>
<name>A0ABW1V9U2_9MICO</name>
<dbReference type="PROSITE" id="PS50943">
    <property type="entry name" value="HTH_CROC1"/>
    <property type="match status" value="1"/>
</dbReference>
<comment type="caution">
    <text evidence="3">The sequence shown here is derived from an EMBL/GenBank/DDBJ whole genome shotgun (WGS) entry which is preliminary data.</text>
</comment>
<evidence type="ECO:0000256" key="1">
    <source>
        <dbReference type="ARBA" id="ARBA00023125"/>
    </source>
</evidence>
<feature type="domain" description="HTH cro/C1-type" evidence="2">
    <location>
        <begin position="15"/>
        <end position="69"/>
    </location>
</feature>
<dbReference type="PANTHER" id="PTHR46797:SF1">
    <property type="entry name" value="METHYLPHOSPHONATE SYNTHASE"/>
    <property type="match status" value="1"/>
</dbReference>
<dbReference type="Proteomes" id="UP001596306">
    <property type="component" value="Unassembled WGS sequence"/>
</dbReference>
<dbReference type="RefSeq" id="WP_386726541.1">
    <property type="nucleotide sequence ID" value="NZ_JBHSTP010000001.1"/>
</dbReference>
<keyword evidence="4" id="KW-1185">Reference proteome</keyword>
<dbReference type="CDD" id="cd00093">
    <property type="entry name" value="HTH_XRE"/>
    <property type="match status" value="1"/>
</dbReference>
<dbReference type="SMART" id="SM00530">
    <property type="entry name" value="HTH_XRE"/>
    <property type="match status" value="1"/>
</dbReference>
<dbReference type="EMBL" id="JBHSTP010000001">
    <property type="protein sequence ID" value="MFC6354731.1"/>
    <property type="molecule type" value="Genomic_DNA"/>
</dbReference>
<dbReference type="InterPro" id="IPR001387">
    <property type="entry name" value="Cro/C1-type_HTH"/>
</dbReference>
<evidence type="ECO:0000313" key="4">
    <source>
        <dbReference type="Proteomes" id="UP001596306"/>
    </source>
</evidence>
<dbReference type="PANTHER" id="PTHR46797">
    <property type="entry name" value="HTH-TYPE TRANSCRIPTIONAL REGULATOR"/>
    <property type="match status" value="1"/>
</dbReference>
<proteinExistence type="predicted"/>
<organism evidence="3 4">
    <name type="scientific">Luethyella okanaganae</name>
    <dbReference type="NCBI Taxonomy" id="69372"/>
    <lineage>
        <taxon>Bacteria</taxon>
        <taxon>Bacillati</taxon>
        <taxon>Actinomycetota</taxon>
        <taxon>Actinomycetes</taxon>
        <taxon>Micrococcales</taxon>
        <taxon>Microbacteriaceae</taxon>
        <taxon>Luethyella</taxon>
    </lineage>
</organism>
<dbReference type="Gene3D" id="1.10.260.40">
    <property type="entry name" value="lambda repressor-like DNA-binding domains"/>
    <property type="match status" value="1"/>
</dbReference>
<evidence type="ECO:0000259" key="2">
    <source>
        <dbReference type="PROSITE" id="PS50943"/>
    </source>
</evidence>